<feature type="region of interest" description="Disordered" evidence="6">
    <location>
        <begin position="212"/>
        <end position="241"/>
    </location>
</feature>
<evidence type="ECO:0000256" key="1">
    <source>
        <dbReference type="ARBA" id="ARBA00006270"/>
    </source>
</evidence>
<gene>
    <name evidence="7" type="ORF">N7509_013214</name>
</gene>
<dbReference type="PANTHER" id="PTHR47981:SF20">
    <property type="entry name" value="RAS-RELATED PROTEIN RAB-7A"/>
    <property type="match status" value="1"/>
</dbReference>
<accession>A0A9W9VBT7</accession>
<evidence type="ECO:0000256" key="2">
    <source>
        <dbReference type="ARBA" id="ARBA00022481"/>
    </source>
</evidence>
<feature type="compositionally biased region" description="Basic and acidic residues" evidence="6">
    <location>
        <begin position="216"/>
        <end position="229"/>
    </location>
</feature>
<reference evidence="7" key="1">
    <citation type="submission" date="2022-12" db="EMBL/GenBank/DDBJ databases">
        <authorList>
            <person name="Petersen C."/>
        </authorList>
    </citation>
    <scope>NUCLEOTIDE SEQUENCE</scope>
    <source>
        <strain evidence="7">IBT 29677</strain>
    </source>
</reference>
<organism evidence="7 8">
    <name type="scientific">Penicillium cosmopolitanum</name>
    <dbReference type="NCBI Taxonomy" id="1131564"/>
    <lineage>
        <taxon>Eukaryota</taxon>
        <taxon>Fungi</taxon>
        <taxon>Dikarya</taxon>
        <taxon>Ascomycota</taxon>
        <taxon>Pezizomycotina</taxon>
        <taxon>Eurotiomycetes</taxon>
        <taxon>Eurotiomycetidae</taxon>
        <taxon>Eurotiales</taxon>
        <taxon>Aspergillaceae</taxon>
        <taxon>Penicillium</taxon>
    </lineage>
</organism>
<keyword evidence="5" id="KW-0636">Prenylation</keyword>
<dbReference type="GeneID" id="81376831"/>
<evidence type="ECO:0000256" key="3">
    <source>
        <dbReference type="ARBA" id="ARBA00022741"/>
    </source>
</evidence>
<keyword evidence="5" id="KW-0449">Lipoprotein</keyword>
<dbReference type="InterPro" id="IPR001806">
    <property type="entry name" value="Small_GTPase"/>
</dbReference>
<dbReference type="Proteomes" id="UP001147747">
    <property type="component" value="Unassembled WGS sequence"/>
</dbReference>
<keyword evidence="3" id="KW-0547">Nucleotide-binding</keyword>
<dbReference type="SUPFAM" id="SSF52540">
    <property type="entry name" value="P-loop containing nucleoside triphosphate hydrolases"/>
    <property type="match status" value="1"/>
</dbReference>
<dbReference type="GO" id="GO:0005525">
    <property type="term" value="F:GTP binding"/>
    <property type="evidence" value="ECO:0007669"/>
    <property type="project" value="UniProtKB-KW"/>
</dbReference>
<keyword evidence="2" id="KW-0488">Methylation</keyword>
<dbReference type="GO" id="GO:0003924">
    <property type="term" value="F:GTPase activity"/>
    <property type="evidence" value="ECO:0007669"/>
    <property type="project" value="InterPro"/>
</dbReference>
<evidence type="ECO:0000256" key="4">
    <source>
        <dbReference type="ARBA" id="ARBA00023134"/>
    </source>
</evidence>
<dbReference type="EMBL" id="JAPZBU010000012">
    <property type="protein sequence ID" value="KAJ5376328.1"/>
    <property type="molecule type" value="Genomic_DNA"/>
</dbReference>
<protein>
    <submittedName>
        <fullName evidence="7">Uncharacterized protein</fullName>
    </submittedName>
</protein>
<keyword evidence="4" id="KW-0342">GTP-binding</keyword>
<dbReference type="Pfam" id="PF00071">
    <property type="entry name" value="Ras"/>
    <property type="match status" value="1"/>
</dbReference>
<reference evidence="7" key="2">
    <citation type="journal article" date="2023" name="IMA Fungus">
        <title>Comparative genomic study of the Penicillium genus elucidates a diverse pangenome and 15 lateral gene transfer events.</title>
        <authorList>
            <person name="Petersen C."/>
            <person name="Sorensen T."/>
            <person name="Nielsen M.R."/>
            <person name="Sondergaard T.E."/>
            <person name="Sorensen J.L."/>
            <person name="Fitzpatrick D.A."/>
            <person name="Frisvad J.C."/>
            <person name="Nielsen K.L."/>
        </authorList>
    </citation>
    <scope>NUCLEOTIDE SEQUENCE</scope>
    <source>
        <strain evidence="7">IBT 29677</strain>
    </source>
</reference>
<comment type="caution">
    <text evidence="7">The sequence shown here is derived from an EMBL/GenBank/DDBJ whole genome shotgun (WGS) entry which is preliminary data.</text>
</comment>
<keyword evidence="8" id="KW-1185">Reference proteome</keyword>
<proteinExistence type="inferred from homology"/>
<dbReference type="Gene3D" id="3.40.50.300">
    <property type="entry name" value="P-loop containing nucleotide triphosphate hydrolases"/>
    <property type="match status" value="1"/>
</dbReference>
<comment type="similarity">
    <text evidence="1">Belongs to the small GTPase superfamily. Rab family.</text>
</comment>
<evidence type="ECO:0000313" key="8">
    <source>
        <dbReference type="Proteomes" id="UP001147747"/>
    </source>
</evidence>
<evidence type="ECO:0000256" key="5">
    <source>
        <dbReference type="ARBA" id="ARBA00023289"/>
    </source>
</evidence>
<dbReference type="OrthoDB" id="4485069at2759"/>
<dbReference type="RefSeq" id="XP_056481358.1">
    <property type="nucleotide sequence ID" value="XM_056637851.1"/>
</dbReference>
<evidence type="ECO:0000256" key="6">
    <source>
        <dbReference type="SAM" id="MobiDB-lite"/>
    </source>
</evidence>
<dbReference type="GO" id="GO:0005770">
    <property type="term" value="C:late endosome"/>
    <property type="evidence" value="ECO:0007669"/>
    <property type="project" value="TreeGrafter"/>
</dbReference>
<name>A0A9W9VBT7_9EURO</name>
<dbReference type="AlphaFoldDB" id="A0A9W9VBT7"/>
<sequence>MEILERNIKVALVGDACVGKSNWVSMFLDDYVSDDYVPTINYQSRLRKFSSTIGVCTFDIWDISGSHSTPQDRAKWIEDSDAAIIIVDLANQDSINNTILWYREILSSQQHSNNPKHLPIIVFAYKAYEDDTKYKIKPTEISWPEEMGSTPFHYNEHRDTTNWETDETHFSAMLLADTSMRRPFGWILEQLTGQPEVGFQVHYPSGPGFWYPPRPGELEENQRQMDEACKLPMPEESDVEL</sequence>
<dbReference type="InterPro" id="IPR027417">
    <property type="entry name" value="P-loop_NTPase"/>
</dbReference>
<dbReference type="SMART" id="SM00175">
    <property type="entry name" value="RAB"/>
    <property type="match status" value="1"/>
</dbReference>
<dbReference type="PANTHER" id="PTHR47981">
    <property type="entry name" value="RAB FAMILY"/>
    <property type="match status" value="1"/>
</dbReference>
<evidence type="ECO:0000313" key="7">
    <source>
        <dbReference type="EMBL" id="KAJ5376328.1"/>
    </source>
</evidence>